<feature type="region of interest" description="Disordered" evidence="8">
    <location>
        <begin position="558"/>
        <end position="630"/>
    </location>
</feature>
<comment type="caution">
    <text evidence="12">The sequence shown here is derived from an EMBL/GenBank/DDBJ whole genome shotgun (WGS) entry which is preliminary data.</text>
</comment>
<dbReference type="PROSITE" id="PS00211">
    <property type="entry name" value="ABC_TRANSPORTER_1"/>
    <property type="match status" value="1"/>
</dbReference>
<keyword evidence="4" id="KW-0547">Nucleotide-binding</keyword>
<feature type="domain" description="ABC transporter" evidence="10">
    <location>
        <begin position="977"/>
        <end position="1271"/>
    </location>
</feature>
<evidence type="ECO:0000256" key="8">
    <source>
        <dbReference type="SAM" id="MobiDB-lite"/>
    </source>
</evidence>
<keyword evidence="7 9" id="KW-0472">Membrane</keyword>
<keyword evidence="6 9" id="KW-1133">Transmembrane helix</keyword>
<dbReference type="PROSITE" id="PS50929">
    <property type="entry name" value="ABC_TM1F"/>
    <property type="match status" value="1"/>
</dbReference>
<proteinExistence type="predicted"/>
<sequence length="1274" mass="143745">MRLRNAYNDFKYDTRESLFLIRAIVRMIWRPLIPVYLADSLIQAINIISRKLDSQILQVLDDASKDQWHKGYIIALTVTLCKLLSSQLSNIAHFSAGETERVTNALKLELFRLPLLRNGMQKRRSAYGEGHVYTLVRELESLNSMFSSLFTTAVTIWLVYRRVGWLGFIPIGVVSVHSAVMWGVQRLFGRRYEWFDYSGDNDDGELIDEIYDGIRSIKMYGWESMYLDSKHREKRRPKLYMPWYAPAVRAIWHIDDIVSTFIQDLSVYTALYLHIHTHSGSAVVLTNAQLFELTEDIRSMRVNLSSLISHLGRVRALVSANIRLERILRGDFISTLPYTSEPDPAAPSDSFISMNGCDFNWKKKCAFIKDATFSARRNELVAVVGKTGSGKSSFLQAMCGEMEMTRGSGHISGSIGYLTQSPWIMNDTFRANILFGLDYDEEFFWKVIDACALAEDLRSLPDSDLTVIGDRGINISGGQRARLSLARAVYSRADIYILDDPLSAVDAHVKRHILDNVLLAKGILGDKLRIVATHIETILPYCDQVVTVSDGAISTVAQTAKPHEPRQPLPVPSSPTDSEASGTLSPSSTCGDDNNNSSSSSSEAPTPTEPEFKATDSKATADDDSEDTPLKRKWTNRENYTFVAKLCGVSTIALLVFSAILDPISEFVTEGYQLDALKENSRASGANNNAVLLYMRMGIYKSISWELLWRFRSHVKKMVGEDRLARGIRAVFISHLIHAPLSFFDSTPRQQVSNAYYSGPQTIGLEIPRFVVSEVSDILSTVLSLYRVLSTSPQLLIVSPLVTWLLSKSSGSFMLLSKFIQASRRDVDIVYSRVRDVIYGGKKMIRVFGVEAHFTNIYTESSDDSDRITNVSIDISKYRGIMGNLIRYAGDVLVTWSVILQSQFTRHGVSSAEYITNKDLVSTLIYNIGSIIRLPERVEDFADKIDHYRQFVDLEPEAPYVIEDCRPSEQWPQAGAIEFRDYTMRYHEDLDPVLKNINLTIRPGEKIGIVGRTGAGKSTLVKALFRLVHNTSEGSILIDGKDISKFGVGDLRPRLGVIPQESTIFDGSFADNLDPLDEFTLEDMWATLIKCDIATFVQPANKRNSDGYSSDEEEEEAEWLEEQKEYSGRWTSSGWMMRLFLLAFDEKPKKPVRRRNRQRLHGLQKNVYSGVGGFSNGQQQLFSMCRMLLRKRKILVLDEATAEVDLNTDQRIQKLIRSEFGDCTVLTIAHRLDTVKNSDRIIVMDRGEIVEVGPPQELMEKGGHFAELVRTSDF</sequence>
<dbReference type="EMBL" id="JANBOJ010000002">
    <property type="protein sequence ID" value="KAJ1725724.1"/>
    <property type="molecule type" value="Genomic_DNA"/>
</dbReference>
<dbReference type="AlphaFoldDB" id="A0A9W8CU56"/>
<dbReference type="FunFam" id="3.40.50.300:FF:000997">
    <property type="entry name" value="Multidrug resistance-associated protein 1"/>
    <property type="match status" value="1"/>
</dbReference>
<dbReference type="InterPro" id="IPR027417">
    <property type="entry name" value="P-loop_NTPase"/>
</dbReference>
<accession>A0A9W8CU56</accession>
<keyword evidence="2" id="KW-0813">Transport</keyword>
<evidence type="ECO:0000256" key="6">
    <source>
        <dbReference type="ARBA" id="ARBA00022989"/>
    </source>
</evidence>
<dbReference type="SMART" id="SM00382">
    <property type="entry name" value="AAA"/>
    <property type="match status" value="2"/>
</dbReference>
<dbReference type="OrthoDB" id="6500128at2759"/>
<evidence type="ECO:0000256" key="7">
    <source>
        <dbReference type="ARBA" id="ARBA00023136"/>
    </source>
</evidence>
<dbReference type="InterPro" id="IPR003439">
    <property type="entry name" value="ABC_transporter-like_ATP-bd"/>
</dbReference>
<evidence type="ECO:0000313" key="12">
    <source>
        <dbReference type="EMBL" id="KAJ1725724.1"/>
    </source>
</evidence>
<dbReference type="Gene3D" id="3.40.50.300">
    <property type="entry name" value="P-loop containing nucleotide triphosphate hydrolases"/>
    <property type="match status" value="2"/>
</dbReference>
<dbReference type="Gene3D" id="1.20.1560.10">
    <property type="entry name" value="ABC transporter type 1, transmembrane domain"/>
    <property type="match status" value="2"/>
</dbReference>
<dbReference type="InterPro" id="IPR050173">
    <property type="entry name" value="ABC_transporter_C-like"/>
</dbReference>
<dbReference type="PROSITE" id="PS50893">
    <property type="entry name" value="ABC_TRANSPORTER_2"/>
    <property type="match status" value="2"/>
</dbReference>
<evidence type="ECO:0000259" key="10">
    <source>
        <dbReference type="PROSITE" id="PS50893"/>
    </source>
</evidence>
<dbReference type="Pfam" id="PF00664">
    <property type="entry name" value="ABC_membrane"/>
    <property type="match status" value="1"/>
</dbReference>
<evidence type="ECO:0000256" key="9">
    <source>
        <dbReference type="SAM" id="Phobius"/>
    </source>
</evidence>
<evidence type="ECO:0000256" key="4">
    <source>
        <dbReference type="ARBA" id="ARBA00022741"/>
    </source>
</evidence>
<dbReference type="Proteomes" id="UP001149813">
    <property type="component" value="Unassembled WGS sequence"/>
</dbReference>
<dbReference type="SUPFAM" id="SSF52540">
    <property type="entry name" value="P-loop containing nucleoside triphosphate hydrolases"/>
    <property type="match status" value="2"/>
</dbReference>
<gene>
    <name evidence="12" type="ORF">LPJ53_000203</name>
</gene>
<feature type="domain" description="ABC transmembrane type-1" evidence="11">
    <location>
        <begin position="723"/>
        <end position="896"/>
    </location>
</feature>
<dbReference type="GO" id="GO:0005524">
    <property type="term" value="F:ATP binding"/>
    <property type="evidence" value="ECO:0007669"/>
    <property type="project" value="UniProtKB-KW"/>
</dbReference>
<feature type="compositionally biased region" description="Polar residues" evidence="8">
    <location>
        <begin position="574"/>
        <end position="593"/>
    </location>
</feature>
<evidence type="ECO:0008006" key="14">
    <source>
        <dbReference type="Google" id="ProtNLM"/>
    </source>
</evidence>
<comment type="subcellular location">
    <subcellularLocation>
        <location evidence="1">Membrane</location>
        <topology evidence="1">Multi-pass membrane protein</topology>
    </subcellularLocation>
</comment>
<dbReference type="InterPro" id="IPR003593">
    <property type="entry name" value="AAA+_ATPase"/>
</dbReference>
<dbReference type="GO" id="GO:0016887">
    <property type="term" value="F:ATP hydrolysis activity"/>
    <property type="evidence" value="ECO:0007669"/>
    <property type="project" value="InterPro"/>
</dbReference>
<dbReference type="GO" id="GO:0016020">
    <property type="term" value="C:membrane"/>
    <property type="evidence" value="ECO:0007669"/>
    <property type="project" value="UniProtKB-SubCell"/>
</dbReference>
<dbReference type="CDD" id="cd03244">
    <property type="entry name" value="ABCC_MRP_domain2"/>
    <property type="match status" value="1"/>
</dbReference>
<evidence type="ECO:0000256" key="5">
    <source>
        <dbReference type="ARBA" id="ARBA00022840"/>
    </source>
</evidence>
<feature type="compositionally biased region" description="Basic and acidic residues" evidence="8">
    <location>
        <begin position="610"/>
        <end position="621"/>
    </location>
</feature>
<keyword evidence="3 9" id="KW-0812">Transmembrane</keyword>
<dbReference type="InterPro" id="IPR011527">
    <property type="entry name" value="ABC1_TM_dom"/>
</dbReference>
<feature type="transmembrane region" description="Helical" evidence="9">
    <location>
        <begin position="166"/>
        <end position="184"/>
    </location>
</feature>
<evidence type="ECO:0000313" key="13">
    <source>
        <dbReference type="Proteomes" id="UP001149813"/>
    </source>
</evidence>
<keyword evidence="13" id="KW-1185">Reference proteome</keyword>
<organism evidence="12 13">
    <name type="scientific">Coemansia erecta</name>
    <dbReference type="NCBI Taxonomy" id="147472"/>
    <lineage>
        <taxon>Eukaryota</taxon>
        <taxon>Fungi</taxon>
        <taxon>Fungi incertae sedis</taxon>
        <taxon>Zoopagomycota</taxon>
        <taxon>Kickxellomycotina</taxon>
        <taxon>Kickxellomycetes</taxon>
        <taxon>Kickxellales</taxon>
        <taxon>Kickxellaceae</taxon>
        <taxon>Coemansia</taxon>
    </lineage>
</organism>
<reference evidence="12" key="1">
    <citation type="submission" date="2022-07" db="EMBL/GenBank/DDBJ databases">
        <title>Phylogenomic reconstructions and comparative analyses of Kickxellomycotina fungi.</title>
        <authorList>
            <person name="Reynolds N.K."/>
            <person name="Stajich J.E."/>
            <person name="Barry K."/>
            <person name="Grigoriev I.V."/>
            <person name="Crous P."/>
            <person name="Smith M.E."/>
        </authorList>
    </citation>
    <scope>NUCLEOTIDE SEQUENCE</scope>
    <source>
        <strain evidence="12">NBRC 32514</strain>
    </source>
</reference>
<feature type="domain" description="ABC transporter" evidence="10">
    <location>
        <begin position="352"/>
        <end position="575"/>
    </location>
</feature>
<dbReference type="SUPFAM" id="SSF90123">
    <property type="entry name" value="ABC transporter transmembrane region"/>
    <property type="match status" value="2"/>
</dbReference>
<evidence type="ECO:0000256" key="1">
    <source>
        <dbReference type="ARBA" id="ARBA00004141"/>
    </source>
</evidence>
<evidence type="ECO:0000259" key="11">
    <source>
        <dbReference type="PROSITE" id="PS50929"/>
    </source>
</evidence>
<dbReference type="InterPro" id="IPR036640">
    <property type="entry name" value="ABC1_TM_sf"/>
</dbReference>
<dbReference type="GO" id="GO:0140359">
    <property type="term" value="F:ABC-type transporter activity"/>
    <property type="evidence" value="ECO:0007669"/>
    <property type="project" value="InterPro"/>
</dbReference>
<protein>
    <recommendedName>
        <fullName evidence="14">P-loop containing nucleoside triphosphate hydrolase protein</fullName>
    </recommendedName>
</protein>
<name>A0A9W8CU56_9FUNG</name>
<evidence type="ECO:0000256" key="2">
    <source>
        <dbReference type="ARBA" id="ARBA00022448"/>
    </source>
</evidence>
<dbReference type="PANTHER" id="PTHR24223">
    <property type="entry name" value="ATP-BINDING CASSETTE SUB-FAMILY C"/>
    <property type="match status" value="1"/>
</dbReference>
<dbReference type="CDD" id="cd03250">
    <property type="entry name" value="ABCC_MRP_domain1"/>
    <property type="match status" value="1"/>
</dbReference>
<dbReference type="InterPro" id="IPR017871">
    <property type="entry name" value="ABC_transporter-like_CS"/>
</dbReference>
<dbReference type="Pfam" id="PF00005">
    <property type="entry name" value="ABC_tran"/>
    <property type="match status" value="2"/>
</dbReference>
<keyword evidence="5" id="KW-0067">ATP-binding</keyword>
<evidence type="ECO:0000256" key="3">
    <source>
        <dbReference type="ARBA" id="ARBA00022692"/>
    </source>
</evidence>